<keyword evidence="4 8" id="KW-1133">Transmembrane helix</keyword>
<evidence type="ECO:0000256" key="4">
    <source>
        <dbReference type="ARBA" id="ARBA00022989"/>
    </source>
</evidence>
<feature type="transmembrane region" description="Helical" evidence="8">
    <location>
        <begin position="86"/>
        <end position="104"/>
    </location>
</feature>
<dbReference type="InterPro" id="IPR003810">
    <property type="entry name" value="Mntp/YtaF"/>
</dbReference>
<proteinExistence type="inferred from homology"/>
<name>A0A927ZL22_9CLOT</name>
<dbReference type="InterPro" id="IPR022929">
    <property type="entry name" value="Put_MntP"/>
</dbReference>
<reference evidence="9" key="1">
    <citation type="submission" date="2019-04" db="EMBL/GenBank/DDBJ databases">
        <title>Evolution of Biomass-Degrading Anaerobic Consortia Revealed by Metagenomics.</title>
        <authorList>
            <person name="Peng X."/>
        </authorList>
    </citation>
    <scope>NUCLEOTIDE SEQUENCE</scope>
    <source>
        <strain evidence="9">SIG254</strain>
    </source>
</reference>
<keyword evidence="2 8" id="KW-1003">Cell membrane</keyword>
<keyword evidence="6 8" id="KW-0472">Membrane</keyword>
<evidence type="ECO:0000256" key="5">
    <source>
        <dbReference type="ARBA" id="ARBA00023065"/>
    </source>
</evidence>
<evidence type="ECO:0000256" key="8">
    <source>
        <dbReference type="HAMAP-Rule" id="MF_01521"/>
    </source>
</evidence>
<dbReference type="EMBL" id="SVCM01000142">
    <property type="protein sequence ID" value="MBE6060944.1"/>
    <property type="molecule type" value="Genomic_DNA"/>
</dbReference>
<dbReference type="PANTHER" id="PTHR35529">
    <property type="entry name" value="MANGANESE EFFLUX PUMP MNTP-RELATED"/>
    <property type="match status" value="1"/>
</dbReference>
<feature type="transmembrane region" description="Helical" evidence="8">
    <location>
        <begin position="12"/>
        <end position="33"/>
    </location>
</feature>
<dbReference type="GO" id="GO:0005384">
    <property type="term" value="F:manganese ion transmembrane transporter activity"/>
    <property type="evidence" value="ECO:0007669"/>
    <property type="project" value="UniProtKB-UniRule"/>
</dbReference>
<keyword evidence="3 8" id="KW-0812">Transmembrane</keyword>
<dbReference type="Pfam" id="PF02659">
    <property type="entry name" value="Mntp"/>
    <property type="match status" value="1"/>
</dbReference>
<dbReference type="AlphaFoldDB" id="A0A927ZL22"/>
<feature type="transmembrane region" description="Helical" evidence="8">
    <location>
        <begin position="151"/>
        <end position="172"/>
    </location>
</feature>
<gene>
    <name evidence="8" type="primary">mntP</name>
    <name evidence="9" type="ORF">E7215_12335</name>
</gene>
<comment type="subcellular location">
    <subcellularLocation>
        <location evidence="8">Cell membrane</location>
        <topology evidence="8">Multi-pass membrane protein</topology>
    </subcellularLocation>
</comment>
<keyword evidence="7 8" id="KW-0464">Manganese</keyword>
<keyword evidence="1 8" id="KW-0813">Transport</keyword>
<evidence type="ECO:0000256" key="6">
    <source>
        <dbReference type="ARBA" id="ARBA00023136"/>
    </source>
</evidence>
<organism evidence="9 10">
    <name type="scientific">Clostridium sulfidigenes</name>
    <dbReference type="NCBI Taxonomy" id="318464"/>
    <lineage>
        <taxon>Bacteria</taxon>
        <taxon>Bacillati</taxon>
        <taxon>Bacillota</taxon>
        <taxon>Clostridia</taxon>
        <taxon>Eubacteriales</taxon>
        <taxon>Clostridiaceae</taxon>
        <taxon>Clostridium</taxon>
    </lineage>
</organism>
<feature type="transmembrane region" description="Helical" evidence="8">
    <location>
        <begin position="125"/>
        <end position="145"/>
    </location>
</feature>
<keyword evidence="5 8" id="KW-0406">Ion transport</keyword>
<evidence type="ECO:0000256" key="1">
    <source>
        <dbReference type="ARBA" id="ARBA00022448"/>
    </source>
</evidence>
<protein>
    <recommendedName>
        <fullName evidence="8">Putative manganese efflux pump MntP</fullName>
    </recommendedName>
</protein>
<evidence type="ECO:0000256" key="7">
    <source>
        <dbReference type="ARBA" id="ARBA00023211"/>
    </source>
</evidence>
<dbReference type="HAMAP" id="MF_01521">
    <property type="entry name" value="MntP_pump"/>
    <property type="match status" value="1"/>
</dbReference>
<feature type="transmembrane region" description="Helical" evidence="8">
    <location>
        <begin position="54"/>
        <end position="74"/>
    </location>
</feature>
<comment type="caution">
    <text evidence="9">The sequence shown here is derived from an EMBL/GenBank/DDBJ whole genome shotgun (WGS) entry which is preliminary data.</text>
</comment>
<evidence type="ECO:0000256" key="2">
    <source>
        <dbReference type="ARBA" id="ARBA00022475"/>
    </source>
</evidence>
<comment type="function">
    <text evidence="8">Probably functions as a manganese efflux pump.</text>
</comment>
<evidence type="ECO:0000313" key="10">
    <source>
        <dbReference type="Proteomes" id="UP000768462"/>
    </source>
</evidence>
<comment type="similarity">
    <text evidence="8">Belongs to the MntP (TC 9.B.29) family.</text>
</comment>
<dbReference type="PANTHER" id="PTHR35529:SF1">
    <property type="entry name" value="MANGANESE EFFLUX PUMP MNTP-RELATED"/>
    <property type="match status" value="1"/>
</dbReference>
<sequence>MYEEDNLKFNKIRLRSFLMSTIEIIMIGLCLSMDAAAVSMTNGMVYKDATKTKIIAMPLFFGFFQGAMPFLGYYAGGMFSEILSKYSGILVLIILGFIGANMLKEGIFPDKEEDENKVVPLTYKLLFFQGIATSIDAFAVGIGFSAMNISIFPAICIIGITTFICSFIAIFIGKKCGDLLGKKAEILGGIILIIIAVKAVL</sequence>
<dbReference type="GO" id="GO:0005886">
    <property type="term" value="C:plasma membrane"/>
    <property type="evidence" value="ECO:0007669"/>
    <property type="project" value="UniProtKB-SubCell"/>
</dbReference>
<dbReference type="Proteomes" id="UP000768462">
    <property type="component" value="Unassembled WGS sequence"/>
</dbReference>
<accession>A0A927ZL22</accession>
<evidence type="ECO:0000256" key="3">
    <source>
        <dbReference type="ARBA" id="ARBA00022692"/>
    </source>
</evidence>
<evidence type="ECO:0000313" key="9">
    <source>
        <dbReference type="EMBL" id="MBE6060944.1"/>
    </source>
</evidence>